<evidence type="ECO:0000313" key="3">
    <source>
        <dbReference type="EMBL" id="GIZ91033.1"/>
    </source>
</evidence>
<dbReference type="Proteomes" id="UP000887212">
    <property type="component" value="Unassembled WGS sequence"/>
</dbReference>
<name>A0AA37CBR4_AQUAC</name>
<organism evidence="2 4">
    <name type="scientific">Aquipseudomonas alcaligenes</name>
    <name type="common">Pseudomonas alcaligenes</name>
    <dbReference type="NCBI Taxonomy" id="43263"/>
    <lineage>
        <taxon>Bacteria</taxon>
        <taxon>Pseudomonadati</taxon>
        <taxon>Pseudomonadota</taxon>
        <taxon>Gammaproteobacteria</taxon>
        <taxon>Pseudomonadales</taxon>
        <taxon>Pseudomonadaceae</taxon>
        <taxon>Aquipseudomonas</taxon>
    </lineage>
</organism>
<sequence length="182" mass="20712">MSPNPFLRGYDKLSIELIVHDLQAGSTVREMSYVIHAQDQEHTLVLGIQPTPELARDIVQRLSFETGHFSRCWEISAEHLPENVLNQLFLMRTDLHALQLEFFENANQSVIGCKLRNTPWTDQHLHLFNTSSAELRQQQLDYGLPAELVEILHLAGQADVRFLLFDPDAALLDGLPVFKDVA</sequence>
<feature type="domain" description="DUF5983" evidence="1">
    <location>
        <begin position="72"/>
        <end position="179"/>
    </location>
</feature>
<dbReference type="InterPro" id="IPR046025">
    <property type="entry name" value="DUF5983"/>
</dbReference>
<dbReference type="AlphaFoldDB" id="A0AA37CBR4"/>
<proteinExistence type="predicted"/>
<dbReference type="Proteomes" id="UP000887228">
    <property type="component" value="Unassembled WGS sequence"/>
</dbReference>
<evidence type="ECO:0000313" key="2">
    <source>
        <dbReference type="EMBL" id="GIZ87203.1"/>
    </source>
</evidence>
<evidence type="ECO:0000259" key="1">
    <source>
        <dbReference type="Pfam" id="PF19419"/>
    </source>
</evidence>
<dbReference type="EMBL" id="BPMS01000001">
    <property type="protein sequence ID" value="GIZ87203.1"/>
    <property type="molecule type" value="Genomic_DNA"/>
</dbReference>
<gene>
    <name evidence="2" type="ORF">KAM435_05300</name>
    <name evidence="3" type="ORF">KAM436_00010</name>
</gene>
<accession>A0AA37CBR4</accession>
<evidence type="ECO:0000313" key="4">
    <source>
        <dbReference type="Proteomes" id="UP000887212"/>
    </source>
</evidence>
<dbReference type="RefSeq" id="WP_203791057.1">
    <property type="nucleotide sequence ID" value="NZ_AP024354.1"/>
</dbReference>
<reference evidence="2 5" key="1">
    <citation type="submission" date="2021-07" db="EMBL/GenBank/DDBJ databases">
        <title>Whole genome sequencing of carbapenem-resistant Pseudomonas spp. isolated in Japan.</title>
        <authorList>
            <person name="Suzuki M."/>
            <person name="Maehana S."/>
            <person name="Kitasato H."/>
        </authorList>
    </citation>
    <scope>NUCLEOTIDE SEQUENCE</scope>
    <source>
        <strain evidence="2">KAM435</strain>
        <strain evidence="3 5">KAM436</strain>
    </source>
</reference>
<evidence type="ECO:0000313" key="5">
    <source>
        <dbReference type="Proteomes" id="UP000887228"/>
    </source>
</evidence>
<dbReference type="Pfam" id="PF19419">
    <property type="entry name" value="DUF5983"/>
    <property type="match status" value="1"/>
</dbReference>
<protein>
    <recommendedName>
        <fullName evidence="1">DUF5983 domain-containing protein</fullName>
    </recommendedName>
</protein>
<comment type="caution">
    <text evidence="2">The sequence shown here is derived from an EMBL/GenBank/DDBJ whole genome shotgun (WGS) entry which is preliminary data.</text>
</comment>
<dbReference type="EMBL" id="BPMT01000001">
    <property type="protein sequence ID" value="GIZ91033.1"/>
    <property type="molecule type" value="Genomic_DNA"/>
</dbReference>